<dbReference type="OrthoDB" id="10250458at2759"/>
<dbReference type="AlphaFoldDB" id="K0T936"/>
<dbReference type="OMA" id="CMFLLRA"/>
<gene>
    <name evidence="3" type="ORF">THAOC_11955</name>
</gene>
<keyword evidence="1" id="KW-0677">Repeat</keyword>
<dbReference type="Pfam" id="PF08609">
    <property type="entry name" value="Fes1"/>
    <property type="match status" value="1"/>
</dbReference>
<keyword evidence="4" id="KW-1185">Reference proteome</keyword>
<dbReference type="PANTHER" id="PTHR19316:SF18">
    <property type="entry name" value="HSP70-BINDING PROTEIN 1"/>
    <property type="match status" value="1"/>
</dbReference>
<feature type="domain" description="Nucleotide exchange factor Fes1" evidence="2">
    <location>
        <begin position="13"/>
        <end position="106"/>
    </location>
</feature>
<dbReference type="InterPro" id="IPR013918">
    <property type="entry name" value="Nucleotide_exch_fac_Fes1"/>
</dbReference>
<evidence type="ECO:0000313" key="4">
    <source>
        <dbReference type="Proteomes" id="UP000266841"/>
    </source>
</evidence>
<dbReference type="GO" id="GO:0005783">
    <property type="term" value="C:endoplasmic reticulum"/>
    <property type="evidence" value="ECO:0007669"/>
    <property type="project" value="TreeGrafter"/>
</dbReference>
<sequence length="359" mass="39873">MSSADGSQHAWLGLLKWSLAYCDGTRPSSATTEMKKEDLEFLQKVMEEGIINEGDRMKSILREITDSIQSHLEVGEPEEKEEEFDEDELLDIFQELRDIVEQIDYARAFMSLGGIPFLLGIATYHASNAGKTIPVTIKKAALGTMATMAQNNPPVQLKLLELGHLPQLIQLFFDYSPGNDSGNEPDDSMREKCVQAISASIRGHAMGEICFCKNELGLLMLKIGIGMQSKNSSKPGAQLRKRCMFLLRALLTADEASDERHDLFRDAISFMCTHEVDDRFEEDSEIREISLATLTQLLRHPTAKKGSDIVLAHKIQLGSVGVPRIQAIGELDGEDKEFAELELDEWQQLMVALAGGCNA</sequence>
<dbReference type="InterPro" id="IPR011989">
    <property type="entry name" value="ARM-like"/>
</dbReference>
<dbReference type="eggNOG" id="KOG2160">
    <property type="taxonomic scope" value="Eukaryota"/>
</dbReference>
<dbReference type="InterPro" id="IPR050693">
    <property type="entry name" value="Hsp70_NEF-Inhibitors"/>
</dbReference>
<dbReference type="InterPro" id="IPR016024">
    <property type="entry name" value="ARM-type_fold"/>
</dbReference>
<dbReference type="SUPFAM" id="SSF48371">
    <property type="entry name" value="ARM repeat"/>
    <property type="match status" value="1"/>
</dbReference>
<dbReference type="PANTHER" id="PTHR19316">
    <property type="entry name" value="PROTEIN FOLDING REGULATOR"/>
    <property type="match status" value="1"/>
</dbReference>
<name>K0T936_THAOC</name>
<comment type="caution">
    <text evidence="3">The sequence shown here is derived from an EMBL/GenBank/DDBJ whole genome shotgun (WGS) entry which is preliminary data.</text>
</comment>
<proteinExistence type="predicted"/>
<dbReference type="EMBL" id="AGNL01013723">
    <property type="protein sequence ID" value="EJK67057.1"/>
    <property type="molecule type" value="Genomic_DNA"/>
</dbReference>
<evidence type="ECO:0000259" key="2">
    <source>
        <dbReference type="Pfam" id="PF08609"/>
    </source>
</evidence>
<evidence type="ECO:0000256" key="1">
    <source>
        <dbReference type="ARBA" id="ARBA00022737"/>
    </source>
</evidence>
<organism evidence="3 4">
    <name type="scientific">Thalassiosira oceanica</name>
    <name type="common">Marine diatom</name>
    <dbReference type="NCBI Taxonomy" id="159749"/>
    <lineage>
        <taxon>Eukaryota</taxon>
        <taxon>Sar</taxon>
        <taxon>Stramenopiles</taxon>
        <taxon>Ochrophyta</taxon>
        <taxon>Bacillariophyta</taxon>
        <taxon>Coscinodiscophyceae</taxon>
        <taxon>Thalassiosirophycidae</taxon>
        <taxon>Thalassiosirales</taxon>
        <taxon>Thalassiosiraceae</taxon>
        <taxon>Thalassiosira</taxon>
    </lineage>
</organism>
<accession>K0T936</accession>
<evidence type="ECO:0000313" key="3">
    <source>
        <dbReference type="EMBL" id="EJK67057.1"/>
    </source>
</evidence>
<protein>
    <recommendedName>
        <fullName evidence="2">Nucleotide exchange factor Fes1 domain-containing protein</fullName>
    </recommendedName>
</protein>
<dbReference type="GO" id="GO:0000774">
    <property type="term" value="F:adenyl-nucleotide exchange factor activity"/>
    <property type="evidence" value="ECO:0007669"/>
    <property type="project" value="TreeGrafter"/>
</dbReference>
<dbReference type="Proteomes" id="UP000266841">
    <property type="component" value="Unassembled WGS sequence"/>
</dbReference>
<dbReference type="Gene3D" id="1.25.10.10">
    <property type="entry name" value="Leucine-rich Repeat Variant"/>
    <property type="match status" value="1"/>
</dbReference>
<reference evidence="3 4" key="1">
    <citation type="journal article" date="2012" name="Genome Biol.">
        <title>Genome and low-iron response of an oceanic diatom adapted to chronic iron limitation.</title>
        <authorList>
            <person name="Lommer M."/>
            <person name="Specht M."/>
            <person name="Roy A.S."/>
            <person name="Kraemer L."/>
            <person name="Andreson R."/>
            <person name="Gutowska M.A."/>
            <person name="Wolf J."/>
            <person name="Bergner S.V."/>
            <person name="Schilhabel M.B."/>
            <person name="Klostermeier U.C."/>
            <person name="Beiko R.G."/>
            <person name="Rosenstiel P."/>
            <person name="Hippler M."/>
            <person name="Laroche J."/>
        </authorList>
    </citation>
    <scope>NUCLEOTIDE SEQUENCE [LARGE SCALE GENOMIC DNA]</scope>
    <source>
        <strain evidence="3 4">CCMP1005</strain>
    </source>
</reference>